<name>A0ABM8YLU4_9BACI</name>
<dbReference type="EMBL" id="CAKJTJ010000007">
    <property type="protein sequence ID" value="CAG9620938.1"/>
    <property type="molecule type" value="Genomic_DNA"/>
</dbReference>
<gene>
    <name evidence="1" type="ORF">BACCIP111883_01710</name>
</gene>
<reference evidence="1 2" key="1">
    <citation type="submission" date="2021-10" db="EMBL/GenBank/DDBJ databases">
        <authorList>
            <person name="Criscuolo A."/>
        </authorList>
    </citation>
    <scope>NUCLEOTIDE SEQUENCE [LARGE SCALE GENOMIC DNA]</scope>
    <source>
        <strain evidence="2">CIP 111883</strain>
    </source>
</reference>
<evidence type="ECO:0000313" key="2">
    <source>
        <dbReference type="Proteomes" id="UP000789833"/>
    </source>
</evidence>
<protein>
    <submittedName>
        <fullName evidence="1">Uncharacterized protein</fullName>
    </submittedName>
</protein>
<evidence type="ECO:0000313" key="1">
    <source>
        <dbReference type="EMBL" id="CAG9620938.1"/>
    </source>
</evidence>
<accession>A0ABM8YLU4</accession>
<proteinExistence type="predicted"/>
<organism evidence="1 2">
    <name type="scientific">Sutcliffiella rhizosphaerae</name>
    <dbReference type="NCBI Taxonomy" id="2880967"/>
    <lineage>
        <taxon>Bacteria</taxon>
        <taxon>Bacillati</taxon>
        <taxon>Bacillota</taxon>
        <taxon>Bacilli</taxon>
        <taxon>Bacillales</taxon>
        <taxon>Bacillaceae</taxon>
        <taxon>Sutcliffiella</taxon>
    </lineage>
</organism>
<dbReference type="Proteomes" id="UP000789833">
    <property type="component" value="Unassembled WGS sequence"/>
</dbReference>
<comment type="caution">
    <text evidence="1">The sequence shown here is derived from an EMBL/GenBank/DDBJ whole genome shotgun (WGS) entry which is preliminary data.</text>
</comment>
<keyword evidence="2" id="KW-1185">Reference proteome</keyword>
<sequence length="69" mass="7755">MTGAFPSVASIWRYRGCIMDLSRLDGYQGIIWRYWAVFGDFSKLFGDIGAVFGDLDTLPEDFTSSFAIC</sequence>